<protein>
    <submittedName>
        <fullName evidence="2">Transposase</fullName>
    </submittedName>
</protein>
<dbReference type="EMBL" id="JACNJN010000118">
    <property type="protein sequence ID" value="MBC8335631.1"/>
    <property type="molecule type" value="Genomic_DNA"/>
</dbReference>
<dbReference type="PANTHER" id="PTHR36966">
    <property type="entry name" value="REP-ASSOCIATED TYROSINE TRANSPOSASE"/>
    <property type="match status" value="1"/>
</dbReference>
<evidence type="ECO:0000313" key="3">
    <source>
        <dbReference type="Proteomes" id="UP000614469"/>
    </source>
</evidence>
<name>A0A8J6NHX5_9CHLR</name>
<dbReference type="SUPFAM" id="SSF143422">
    <property type="entry name" value="Transposase IS200-like"/>
    <property type="match status" value="1"/>
</dbReference>
<dbReference type="InterPro" id="IPR052715">
    <property type="entry name" value="RAYT_transposase"/>
</dbReference>
<dbReference type="Gene3D" id="3.30.70.1290">
    <property type="entry name" value="Transposase IS200-like"/>
    <property type="match status" value="1"/>
</dbReference>
<accession>A0A8J6NHX5</accession>
<feature type="domain" description="Transposase IS200-like" evidence="1">
    <location>
        <begin position="22"/>
        <end position="179"/>
    </location>
</feature>
<dbReference type="GO" id="GO:0043565">
    <property type="term" value="F:sequence-specific DNA binding"/>
    <property type="evidence" value="ECO:0007669"/>
    <property type="project" value="TreeGrafter"/>
</dbReference>
<dbReference type="InterPro" id="IPR036515">
    <property type="entry name" value="Transposase_17_sf"/>
</dbReference>
<dbReference type="GO" id="GO:0004803">
    <property type="term" value="F:transposase activity"/>
    <property type="evidence" value="ECO:0007669"/>
    <property type="project" value="InterPro"/>
</dbReference>
<dbReference type="GO" id="GO:0006313">
    <property type="term" value="P:DNA transposition"/>
    <property type="evidence" value="ECO:0007669"/>
    <property type="project" value="InterPro"/>
</dbReference>
<dbReference type="Proteomes" id="UP000614469">
    <property type="component" value="Unassembled WGS sequence"/>
</dbReference>
<proteinExistence type="predicted"/>
<comment type="caution">
    <text evidence="2">The sequence shown here is derived from an EMBL/GenBank/DDBJ whole genome shotgun (WGS) entry which is preliminary data.</text>
</comment>
<evidence type="ECO:0000259" key="1">
    <source>
        <dbReference type="SMART" id="SM01321"/>
    </source>
</evidence>
<dbReference type="PANTHER" id="PTHR36966:SF1">
    <property type="entry name" value="REP-ASSOCIATED TYROSINE TRANSPOSASE"/>
    <property type="match status" value="1"/>
</dbReference>
<gene>
    <name evidence="2" type="ORF">H8E29_10220</name>
</gene>
<organism evidence="2 3">
    <name type="scientific">Candidatus Desulfolinea nitratireducens</name>
    <dbReference type="NCBI Taxonomy" id="2841698"/>
    <lineage>
        <taxon>Bacteria</taxon>
        <taxon>Bacillati</taxon>
        <taxon>Chloroflexota</taxon>
        <taxon>Anaerolineae</taxon>
        <taxon>Anaerolineales</taxon>
        <taxon>Anaerolineales incertae sedis</taxon>
        <taxon>Candidatus Desulfolinea</taxon>
    </lineage>
</organism>
<dbReference type="AlphaFoldDB" id="A0A8J6NHX5"/>
<evidence type="ECO:0000313" key="2">
    <source>
        <dbReference type="EMBL" id="MBC8335631.1"/>
    </source>
</evidence>
<dbReference type="SMART" id="SM01321">
    <property type="entry name" value="Y1_Tnp"/>
    <property type="match status" value="1"/>
</dbReference>
<dbReference type="InterPro" id="IPR002686">
    <property type="entry name" value="Transposase_17"/>
</dbReference>
<sequence length="194" mass="22723">MNEFDPKIHHRRSIRLKGYDYAQAGAYFVTVVTWQRETLCGKVVDEEMVLNDMGEIVQKWWHQIPTHFPNVELGAFVIMPNHIHGIIMITEGRGAVPASDTELQELQESQQGRETLPLPFQKHPTLGQIVAYFKYQSTKEINALDGTGAITKFWQRNYYDRIIRNEREMSRIWDYIEANPARWEKDEENTENIA</sequence>
<reference evidence="2 3" key="1">
    <citation type="submission" date="2020-08" db="EMBL/GenBank/DDBJ databases">
        <title>Bridging the membrane lipid divide: bacteria of the FCB group superphylum have the potential to synthesize archaeal ether lipids.</title>
        <authorList>
            <person name="Villanueva L."/>
            <person name="Von Meijenfeldt F.A.B."/>
            <person name="Westbye A.B."/>
            <person name="Yadav S."/>
            <person name="Hopmans E.C."/>
            <person name="Dutilh B.E."/>
            <person name="Sinninghe Damste J.S."/>
        </authorList>
    </citation>
    <scope>NUCLEOTIDE SEQUENCE [LARGE SCALE GENOMIC DNA]</scope>
    <source>
        <strain evidence="2">NIOZ-UU36</strain>
    </source>
</reference>